<reference evidence="8" key="1">
    <citation type="journal article" date="2014" name="Front. Microbiol.">
        <title>High frequency of phylogenetically diverse reductive dehalogenase-homologous genes in deep subseafloor sedimentary metagenomes.</title>
        <authorList>
            <person name="Kawai M."/>
            <person name="Futagami T."/>
            <person name="Toyoda A."/>
            <person name="Takaki Y."/>
            <person name="Nishi S."/>
            <person name="Hori S."/>
            <person name="Arai W."/>
            <person name="Tsubouchi T."/>
            <person name="Morono Y."/>
            <person name="Uchiyama I."/>
            <person name="Ito T."/>
            <person name="Fujiyama A."/>
            <person name="Inagaki F."/>
            <person name="Takami H."/>
        </authorList>
    </citation>
    <scope>NUCLEOTIDE SEQUENCE</scope>
    <source>
        <strain evidence="8">Expedition CK06-06</strain>
    </source>
</reference>
<keyword evidence="3 6" id="KW-1133">Transmembrane helix</keyword>
<accession>X0TYP1</accession>
<organism evidence="8">
    <name type="scientific">marine sediment metagenome</name>
    <dbReference type="NCBI Taxonomy" id="412755"/>
    <lineage>
        <taxon>unclassified sequences</taxon>
        <taxon>metagenomes</taxon>
        <taxon>ecological metagenomes</taxon>
    </lineage>
</organism>
<evidence type="ECO:0000256" key="1">
    <source>
        <dbReference type="ARBA" id="ARBA00004141"/>
    </source>
</evidence>
<proteinExistence type="predicted"/>
<feature type="non-terminal residue" evidence="8">
    <location>
        <position position="90"/>
    </location>
</feature>
<comment type="subcellular location">
    <subcellularLocation>
        <location evidence="1">Membrane</location>
        <topology evidence="1">Multi-pass membrane protein</topology>
    </subcellularLocation>
</comment>
<dbReference type="PANTHER" id="PTHR11562:SF17">
    <property type="entry name" value="RE54080P-RELATED"/>
    <property type="match status" value="1"/>
</dbReference>
<dbReference type="GO" id="GO:0005886">
    <property type="term" value="C:plasma membrane"/>
    <property type="evidence" value="ECO:0007669"/>
    <property type="project" value="TreeGrafter"/>
</dbReference>
<gene>
    <name evidence="8" type="ORF">S01H1_09067</name>
</gene>
<comment type="caution">
    <text evidence="8">The sequence shown here is derived from an EMBL/GenBank/DDBJ whole genome shotgun (WGS) entry which is preliminary data.</text>
</comment>
<keyword evidence="4 6" id="KW-0472">Membrane</keyword>
<evidence type="ECO:0000256" key="6">
    <source>
        <dbReference type="SAM" id="Phobius"/>
    </source>
</evidence>
<feature type="transmembrane region" description="Helical" evidence="6">
    <location>
        <begin position="45"/>
        <end position="65"/>
    </location>
</feature>
<dbReference type="SUPFAM" id="SSF161111">
    <property type="entry name" value="Cation efflux protein transmembrane domain-like"/>
    <property type="match status" value="1"/>
</dbReference>
<feature type="compositionally biased region" description="Basic and acidic residues" evidence="5">
    <location>
        <begin position="11"/>
        <end position="33"/>
    </location>
</feature>
<dbReference type="AlphaFoldDB" id="X0TYP1"/>
<sequence length="90" mass="9930">MNRTCNNKSGHSHDHENKGDLQSEHHGDTLHNHSHDLRSISTKRLWIALIINVVFLILEVIGGLLSNSLALLADAGHMFTDVAALLLAIF</sequence>
<dbReference type="Pfam" id="PF01545">
    <property type="entry name" value="Cation_efflux"/>
    <property type="match status" value="1"/>
</dbReference>
<name>X0TYP1_9ZZZZ</name>
<protein>
    <recommendedName>
        <fullName evidence="7">Cation efflux protein transmembrane domain-containing protein</fullName>
    </recommendedName>
</protein>
<dbReference type="InterPro" id="IPR050681">
    <property type="entry name" value="CDF/SLC30A"/>
</dbReference>
<evidence type="ECO:0000256" key="2">
    <source>
        <dbReference type="ARBA" id="ARBA00022692"/>
    </source>
</evidence>
<dbReference type="EMBL" id="BARS01004635">
    <property type="protein sequence ID" value="GAF81275.1"/>
    <property type="molecule type" value="Genomic_DNA"/>
</dbReference>
<dbReference type="InterPro" id="IPR027469">
    <property type="entry name" value="Cation_efflux_TMD_sf"/>
</dbReference>
<evidence type="ECO:0000256" key="5">
    <source>
        <dbReference type="SAM" id="MobiDB-lite"/>
    </source>
</evidence>
<dbReference type="Gene3D" id="1.20.1510.10">
    <property type="entry name" value="Cation efflux protein transmembrane domain"/>
    <property type="match status" value="1"/>
</dbReference>
<evidence type="ECO:0000256" key="4">
    <source>
        <dbReference type="ARBA" id="ARBA00023136"/>
    </source>
</evidence>
<dbReference type="PANTHER" id="PTHR11562">
    <property type="entry name" value="CATION EFFLUX PROTEIN/ ZINC TRANSPORTER"/>
    <property type="match status" value="1"/>
</dbReference>
<dbReference type="GO" id="GO:0005385">
    <property type="term" value="F:zinc ion transmembrane transporter activity"/>
    <property type="evidence" value="ECO:0007669"/>
    <property type="project" value="TreeGrafter"/>
</dbReference>
<evidence type="ECO:0000313" key="8">
    <source>
        <dbReference type="EMBL" id="GAF81275.1"/>
    </source>
</evidence>
<evidence type="ECO:0000256" key="3">
    <source>
        <dbReference type="ARBA" id="ARBA00022989"/>
    </source>
</evidence>
<feature type="domain" description="Cation efflux protein transmembrane" evidence="7">
    <location>
        <begin position="45"/>
        <end position="90"/>
    </location>
</feature>
<dbReference type="InterPro" id="IPR058533">
    <property type="entry name" value="Cation_efflux_TM"/>
</dbReference>
<evidence type="ECO:0000259" key="7">
    <source>
        <dbReference type="Pfam" id="PF01545"/>
    </source>
</evidence>
<keyword evidence="2 6" id="KW-0812">Transmembrane</keyword>
<feature type="region of interest" description="Disordered" evidence="5">
    <location>
        <begin position="1"/>
        <end position="33"/>
    </location>
</feature>